<reference evidence="1 2" key="1">
    <citation type="journal article" date="2016" name="Nat. Commun.">
        <title>Thousands of microbial genomes shed light on interconnected biogeochemical processes in an aquifer system.</title>
        <authorList>
            <person name="Anantharaman K."/>
            <person name="Brown C.T."/>
            <person name="Hug L.A."/>
            <person name="Sharon I."/>
            <person name="Castelle C.J."/>
            <person name="Probst A.J."/>
            <person name="Thomas B.C."/>
            <person name="Singh A."/>
            <person name="Wilkins M.J."/>
            <person name="Karaoz U."/>
            <person name="Brodie E.L."/>
            <person name="Williams K.H."/>
            <person name="Hubbard S.S."/>
            <person name="Banfield J.F."/>
        </authorList>
    </citation>
    <scope>NUCLEOTIDE SEQUENCE [LARGE SCALE GENOMIC DNA]</scope>
</reference>
<sequence>MSASRRPLRFSARSLNVERFQLNPAGEILDWQVSYLFASDADDAKNETLFFELEHADSGAFFETEPFAKFYGGKNPKPVPDRESDCDTSFWAHKILAPVVPRASRNHVAELRPALRDKFLSWS</sequence>
<protein>
    <submittedName>
        <fullName evidence="1">Uncharacterized protein</fullName>
    </submittedName>
</protein>
<accession>A0A1F5XZA6</accession>
<evidence type="ECO:0000313" key="2">
    <source>
        <dbReference type="Proteomes" id="UP000178894"/>
    </source>
</evidence>
<dbReference type="AlphaFoldDB" id="A0A1F5XZA6"/>
<dbReference type="Proteomes" id="UP000178894">
    <property type="component" value="Unassembled WGS sequence"/>
</dbReference>
<gene>
    <name evidence="1" type="ORF">A3G54_01410</name>
</gene>
<evidence type="ECO:0000313" key="1">
    <source>
        <dbReference type="EMBL" id="OGF93245.1"/>
    </source>
</evidence>
<comment type="caution">
    <text evidence="1">The sequence shown here is derived from an EMBL/GenBank/DDBJ whole genome shotgun (WGS) entry which is preliminary data.</text>
</comment>
<organism evidence="1 2">
    <name type="scientific">Candidatus Giovannonibacteria bacterium RIFCSPLOWO2_12_FULL_44_15</name>
    <dbReference type="NCBI Taxonomy" id="1798364"/>
    <lineage>
        <taxon>Bacteria</taxon>
        <taxon>Candidatus Giovannoniibacteriota</taxon>
    </lineage>
</organism>
<name>A0A1F5XZA6_9BACT</name>
<proteinExistence type="predicted"/>
<dbReference type="EMBL" id="MFIQ01000026">
    <property type="protein sequence ID" value="OGF93245.1"/>
    <property type="molecule type" value="Genomic_DNA"/>
</dbReference>